<dbReference type="GO" id="GO:0004814">
    <property type="term" value="F:arginine-tRNA ligase activity"/>
    <property type="evidence" value="ECO:0007669"/>
    <property type="project" value="UniProtKB-UniRule"/>
</dbReference>
<proteinExistence type="inferred from homology"/>
<dbReference type="PANTHER" id="PTHR11956">
    <property type="entry name" value="ARGINYL-TRNA SYNTHETASE"/>
    <property type="match status" value="1"/>
</dbReference>
<evidence type="ECO:0000313" key="15">
    <source>
        <dbReference type="EMBL" id="RKN23321.1"/>
    </source>
</evidence>
<gene>
    <name evidence="10" type="primary">argS</name>
    <name evidence="15" type="ORF">D7318_12490</name>
    <name evidence="14" type="ORF">D7319_11535</name>
</gene>
<dbReference type="GO" id="GO:0005737">
    <property type="term" value="C:cytoplasm"/>
    <property type="evidence" value="ECO:0007669"/>
    <property type="project" value="UniProtKB-SubCell"/>
</dbReference>
<comment type="caution">
    <text evidence="14">The sequence shown here is derived from an EMBL/GenBank/DDBJ whole genome shotgun (WGS) entry which is preliminary data.</text>
</comment>
<evidence type="ECO:0000256" key="6">
    <source>
        <dbReference type="ARBA" id="ARBA00022840"/>
    </source>
</evidence>
<dbReference type="FunFam" id="1.10.730.10:FF:000008">
    <property type="entry name" value="Arginine--tRNA ligase"/>
    <property type="match status" value="1"/>
</dbReference>
<dbReference type="InterPro" id="IPR001412">
    <property type="entry name" value="aa-tRNA-synth_I_CS"/>
</dbReference>
<dbReference type="SMART" id="SM00836">
    <property type="entry name" value="DALR_1"/>
    <property type="match status" value="1"/>
</dbReference>
<dbReference type="Proteomes" id="UP000268652">
    <property type="component" value="Unassembled WGS sequence"/>
</dbReference>
<dbReference type="Proteomes" id="UP000275024">
    <property type="component" value="Unassembled WGS sequence"/>
</dbReference>
<evidence type="ECO:0000256" key="4">
    <source>
        <dbReference type="ARBA" id="ARBA00022598"/>
    </source>
</evidence>
<name>A0A3A9WBD5_9ACTN</name>
<dbReference type="PANTHER" id="PTHR11956:SF5">
    <property type="entry name" value="ARGININE--TRNA LIGASE, CYTOPLASMIC"/>
    <property type="match status" value="1"/>
</dbReference>
<keyword evidence="7 10" id="KW-0648">Protein biosynthesis</keyword>
<evidence type="ECO:0000256" key="3">
    <source>
        <dbReference type="ARBA" id="ARBA00022490"/>
    </source>
</evidence>
<dbReference type="SMART" id="SM01016">
    <property type="entry name" value="Arg_tRNA_synt_N"/>
    <property type="match status" value="1"/>
</dbReference>
<dbReference type="Gene3D" id="3.40.50.620">
    <property type="entry name" value="HUPs"/>
    <property type="match status" value="1"/>
</dbReference>
<dbReference type="InterPro" id="IPR009080">
    <property type="entry name" value="tRNAsynth_Ia_anticodon-bd"/>
</dbReference>
<feature type="domain" description="DALR anticodon binding" evidence="12">
    <location>
        <begin position="476"/>
        <end position="595"/>
    </location>
</feature>
<sequence>MAERVRSLAGDVEAAVSAAMAGAGLVPADPLVRRSDHADFQSNVALSLGKRLGRPPRELAAELRAGLADLDWLTDVEVSGPGFLNISLADSRLLGRLAERLADPRLGVEPSRKGETDVVDYSAPNVAKEMHVGHLRSTLIGDALTRVLGFLGATVIRQNHIGDWGTQFGMLIQYLFEHPEAAWRSKDLAAGDAGDEGRAGAVSALDALYRTARAEFDADPAFKERAQRRVVALQSGDEETVSAWREIVAESEEAFQQVYRRLGVLLTQEDTKGESFYNPWLHDVVDELRDKGILEDSNGAQVVFFDDIRGPEDKPVPMLVRKSDGGFGYAATDLATIRHSIKDLRGTRMIYIVDARQSQHFEMVFRTARRAGWLTEDLVAVHAANGTINGPDGRPFKTRAGGTVRLADLLDDALRRAREVVAEKDPDLSPDELDDVAHLASVGAVKYAELSTSRTKDYSFDVERMVSFNGQTGVYLQYTHTRIASILRKAGETGAGRGGFAPGLALEPAERALALVLDEFGATLDAVAETLEPHQLAGYLYALARAFTAFYESCPVLRSDVPDEVRANRLAFCELTRATLAQGLHLLGIAAPERM</sequence>
<dbReference type="InterPro" id="IPR008909">
    <property type="entry name" value="DALR_anticod-bd"/>
</dbReference>
<reference evidence="16 17" key="1">
    <citation type="submission" date="2018-09" db="EMBL/GenBank/DDBJ databases">
        <title>Streptomyces sp. nov. DS1-2, an endophytic actinomycete isolated from roots of Dendrobium scabrilingue.</title>
        <authorList>
            <person name="Kuncharoen N."/>
            <person name="Kudo T."/>
            <person name="Ohkuma M."/>
            <person name="Yuki M."/>
            <person name="Tanasupawat S."/>
        </authorList>
    </citation>
    <scope>NUCLEOTIDE SEQUENCE [LARGE SCALE GENOMIC DNA]</scope>
    <source>
        <strain evidence="14 17">AZ1-7</strain>
        <strain evidence="15 16">DS1-2</strain>
    </source>
</reference>
<evidence type="ECO:0000256" key="11">
    <source>
        <dbReference type="RuleBase" id="RU363038"/>
    </source>
</evidence>
<dbReference type="FunFam" id="3.40.50.620:FF:000116">
    <property type="entry name" value="Arginine--tRNA ligase"/>
    <property type="match status" value="1"/>
</dbReference>
<dbReference type="PRINTS" id="PR01038">
    <property type="entry name" value="TRNASYNTHARG"/>
</dbReference>
<evidence type="ECO:0000256" key="5">
    <source>
        <dbReference type="ARBA" id="ARBA00022741"/>
    </source>
</evidence>
<dbReference type="EC" id="6.1.1.19" evidence="10"/>
<evidence type="ECO:0000256" key="7">
    <source>
        <dbReference type="ARBA" id="ARBA00022917"/>
    </source>
</evidence>
<dbReference type="CDD" id="cd00671">
    <property type="entry name" value="ArgRS_core"/>
    <property type="match status" value="1"/>
</dbReference>
<dbReference type="SUPFAM" id="SSF52374">
    <property type="entry name" value="Nucleotidylyl transferase"/>
    <property type="match status" value="1"/>
</dbReference>
<dbReference type="SUPFAM" id="SSF47323">
    <property type="entry name" value="Anticodon-binding domain of a subclass of class I aminoacyl-tRNA synthetases"/>
    <property type="match status" value="1"/>
</dbReference>
<dbReference type="Gene3D" id="3.30.1360.70">
    <property type="entry name" value="Arginyl tRNA synthetase N-terminal domain"/>
    <property type="match status" value="1"/>
</dbReference>
<protein>
    <recommendedName>
        <fullName evidence="10">Arginine--tRNA ligase</fullName>
        <ecNumber evidence="10">6.1.1.19</ecNumber>
    </recommendedName>
    <alternativeName>
        <fullName evidence="10">Arginyl-tRNA synthetase</fullName>
        <shortName evidence="10">ArgRS</shortName>
    </alternativeName>
</protein>
<dbReference type="InterPro" id="IPR001278">
    <property type="entry name" value="Arg-tRNA-ligase"/>
</dbReference>
<dbReference type="SUPFAM" id="SSF55190">
    <property type="entry name" value="Arginyl-tRNA synthetase (ArgRS), N-terminal 'additional' domain"/>
    <property type="match status" value="1"/>
</dbReference>
<evidence type="ECO:0000313" key="17">
    <source>
        <dbReference type="Proteomes" id="UP000275024"/>
    </source>
</evidence>
<keyword evidence="8 10" id="KW-0030">Aminoacyl-tRNA synthetase</keyword>
<evidence type="ECO:0000259" key="13">
    <source>
        <dbReference type="SMART" id="SM01016"/>
    </source>
</evidence>
<evidence type="ECO:0000313" key="14">
    <source>
        <dbReference type="EMBL" id="RKN09683.1"/>
    </source>
</evidence>
<evidence type="ECO:0000256" key="8">
    <source>
        <dbReference type="ARBA" id="ARBA00023146"/>
    </source>
</evidence>
<dbReference type="GO" id="GO:0006420">
    <property type="term" value="P:arginyl-tRNA aminoacylation"/>
    <property type="evidence" value="ECO:0007669"/>
    <property type="project" value="UniProtKB-UniRule"/>
</dbReference>
<dbReference type="AlphaFoldDB" id="A0A3A9WBD5"/>
<dbReference type="HAMAP" id="MF_00123">
    <property type="entry name" value="Arg_tRNA_synth"/>
    <property type="match status" value="1"/>
</dbReference>
<dbReference type="InterPro" id="IPR036695">
    <property type="entry name" value="Arg-tRNA-synth_N_sf"/>
</dbReference>
<dbReference type="EMBL" id="RBDY01000007">
    <property type="protein sequence ID" value="RKN23321.1"/>
    <property type="molecule type" value="Genomic_DNA"/>
</dbReference>
<keyword evidence="5 10" id="KW-0547">Nucleotide-binding</keyword>
<dbReference type="GO" id="GO:0005524">
    <property type="term" value="F:ATP binding"/>
    <property type="evidence" value="ECO:0007669"/>
    <property type="project" value="UniProtKB-UniRule"/>
</dbReference>
<evidence type="ECO:0000313" key="16">
    <source>
        <dbReference type="Proteomes" id="UP000268652"/>
    </source>
</evidence>
<evidence type="ECO:0000259" key="12">
    <source>
        <dbReference type="SMART" id="SM00836"/>
    </source>
</evidence>
<comment type="catalytic activity">
    <reaction evidence="9 10">
        <text>tRNA(Arg) + L-arginine + ATP = L-arginyl-tRNA(Arg) + AMP + diphosphate</text>
        <dbReference type="Rhea" id="RHEA:20301"/>
        <dbReference type="Rhea" id="RHEA-COMP:9658"/>
        <dbReference type="Rhea" id="RHEA-COMP:9673"/>
        <dbReference type="ChEBI" id="CHEBI:30616"/>
        <dbReference type="ChEBI" id="CHEBI:32682"/>
        <dbReference type="ChEBI" id="CHEBI:33019"/>
        <dbReference type="ChEBI" id="CHEBI:78442"/>
        <dbReference type="ChEBI" id="CHEBI:78513"/>
        <dbReference type="ChEBI" id="CHEBI:456215"/>
        <dbReference type="EC" id="6.1.1.19"/>
    </reaction>
</comment>
<evidence type="ECO:0000256" key="10">
    <source>
        <dbReference type="HAMAP-Rule" id="MF_00123"/>
    </source>
</evidence>
<dbReference type="CDD" id="cd07956">
    <property type="entry name" value="Anticodon_Ia_Arg"/>
    <property type="match status" value="1"/>
</dbReference>
<organism evidence="14 17">
    <name type="scientific">Streptomyces radicis</name>
    <dbReference type="NCBI Taxonomy" id="1750517"/>
    <lineage>
        <taxon>Bacteria</taxon>
        <taxon>Bacillati</taxon>
        <taxon>Actinomycetota</taxon>
        <taxon>Actinomycetes</taxon>
        <taxon>Kitasatosporales</taxon>
        <taxon>Streptomycetaceae</taxon>
        <taxon>Streptomyces</taxon>
    </lineage>
</organism>
<dbReference type="Pfam" id="PF00750">
    <property type="entry name" value="tRNA-synt_1d"/>
    <property type="match status" value="1"/>
</dbReference>
<keyword evidence="3 10" id="KW-0963">Cytoplasm</keyword>
<keyword evidence="6 10" id="KW-0067">ATP-binding</keyword>
<evidence type="ECO:0000256" key="1">
    <source>
        <dbReference type="ARBA" id="ARBA00004496"/>
    </source>
</evidence>
<dbReference type="InterPro" id="IPR005148">
    <property type="entry name" value="Arg-tRNA-synth_N"/>
</dbReference>
<keyword evidence="4 10" id="KW-0436">Ligase</keyword>
<evidence type="ECO:0000256" key="2">
    <source>
        <dbReference type="ARBA" id="ARBA00005594"/>
    </source>
</evidence>
<accession>A0A3A9WBD5</accession>
<dbReference type="RefSeq" id="WP_120697008.1">
    <property type="nucleotide sequence ID" value="NZ_RBDX01000007.1"/>
</dbReference>
<dbReference type="Pfam" id="PF03485">
    <property type="entry name" value="Arg_tRNA_synt_N"/>
    <property type="match status" value="1"/>
</dbReference>
<evidence type="ECO:0000256" key="9">
    <source>
        <dbReference type="ARBA" id="ARBA00049339"/>
    </source>
</evidence>
<comment type="similarity">
    <text evidence="2 10 11">Belongs to the class-I aminoacyl-tRNA synthetase family.</text>
</comment>
<comment type="subunit">
    <text evidence="10">Monomer.</text>
</comment>
<dbReference type="InterPro" id="IPR014729">
    <property type="entry name" value="Rossmann-like_a/b/a_fold"/>
</dbReference>
<feature type="short sequence motif" description="'HIGH' region" evidence="10">
    <location>
        <begin position="124"/>
        <end position="134"/>
    </location>
</feature>
<feature type="domain" description="Arginyl tRNA synthetase N-terminal" evidence="13">
    <location>
        <begin position="6"/>
        <end position="88"/>
    </location>
</feature>
<dbReference type="EMBL" id="RBDX01000007">
    <property type="protein sequence ID" value="RKN09683.1"/>
    <property type="molecule type" value="Genomic_DNA"/>
</dbReference>
<comment type="subcellular location">
    <subcellularLocation>
        <location evidence="1 10">Cytoplasm</location>
    </subcellularLocation>
</comment>
<dbReference type="OrthoDB" id="9803211at2"/>
<dbReference type="Pfam" id="PF05746">
    <property type="entry name" value="DALR_1"/>
    <property type="match status" value="1"/>
</dbReference>
<keyword evidence="16" id="KW-1185">Reference proteome</keyword>
<dbReference type="Gene3D" id="1.10.730.10">
    <property type="entry name" value="Isoleucyl-tRNA Synthetase, Domain 1"/>
    <property type="match status" value="1"/>
</dbReference>
<dbReference type="InterPro" id="IPR035684">
    <property type="entry name" value="ArgRS_core"/>
</dbReference>
<dbReference type="PROSITE" id="PS00178">
    <property type="entry name" value="AA_TRNA_LIGASE_I"/>
    <property type="match status" value="1"/>
</dbReference>
<dbReference type="NCBIfam" id="TIGR00456">
    <property type="entry name" value="argS"/>
    <property type="match status" value="1"/>
</dbReference>